<dbReference type="EMBL" id="CP042199">
    <property type="protein sequence ID" value="QDS76376.1"/>
    <property type="molecule type" value="Genomic_DNA"/>
</dbReference>
<dbReference type="PANTHER" id="PTHR10578:SF75">
    <property type="entry name" value="L-LACTATE DEHYDROGENASE (AFU_ORTHOLOGUE AFUA_4G07050)"/>
    <property type="match status" value="1"/>
</dbReference>
<dbReference type="PANTHER" id="PTHR10578">
    <property type="entry name" value="S -2-HYDROXY-ACID OXIDASE-RELATED"/>
    <property type="match status" value="1"/>
</dbReference>
<dbReference type="Gene3D" id="3.20.20.70">
    <property type="entry name" value="Aldolase class I"/>
    <property type="match status" value="1"/>
</dbReference>
<reference evidence="3 4" key="1">
    <citation type="submission" date="2019-07" db="EMBL/GenBank/DDBJ databases">
        <title>Finished genome of Venturia effusa.</title>
        <authorList>
            <person name="Young C.A."/>
            <person name="Cox M.P."/>
            <person name="Ganley A.R.D."/>
            <person name="David W.J."/>
        </authorList>
    </citation>
    <scope>NUCLEOTIDE SEQUENCE [LARGE SCALE GENOMIC DNA]</scope>
    <source>
        <strain evidence="4">albino</strain>
    </source>
</reference>
<dbReference type="STRING" id="50376.A0A517LLC4"/>
<dbReference type="OrthoDB" id="25826at2759"/>
<gene>
    <name evidence="3" type="ORF">FKW77_003443</name>
</gene>
<evidence type="ECO:0000313" key="4">
    <source>
        <dbReference type="Proteomes" id="UP000316270"/>
    </source>
</evidence>
<dbReference type="AlphaFoldDB" id="A0A517LLC4"/>
<evidence type="ECO:0000259" key="2">
    <source>
        <dbReference type="Pfam" id="PF01070"/>
    </source>
</evidence>
<keyword evidence="4" id="KW-1185">Reference proteome</keyword>
<comment type="cofactor">
    <cofactor evidence="1">
        <name>FMN</name>
        <dbReference type="ChEBI" id="CHEBI:58210"/>
    </cofactor>
</comment>
<feature type="domain" description="FMN-dependent dehydrogenase" evidence="2">
    <location>
        <begin position="11"/>
        <end position="67"/>
    </location>
</feature>
<dbReference type="InterPro" id="IPR000262">
    <property type="entry name" value="FMN-dep_DH"/>
</dbReference>
<sequence length="74" mass="8444">MLDVRWKEPLSSDALEQTVDAVDDKTYIMFDSEVQSVSDVFKAFALGAKYVFVGRLWMWGLSIMGQRCYEGSPQ</sequence>
<name>A0A517LLC4_9PEZI</name>
<evidence type="ECO:0000313" key="3">
    <source>
        <dbReference type="EMBL" id="QDS76376.1"/>
    </source>
</evidence>
<dbReference type="GO" id="GO:0016491">
    <property type="term" value="F:oxidoreductase activity"/>
    <property type="evidence" value="ECO:0007669"/>
    <property type="project" value="InterPro"/>
</dbReference>
<proteinExistence type="predicted"/>
<dbReference type="SUPFAM" id="SSF51395">
    <property type="entry name" value="FMN-linked oxidoreductases"/>
    <property type="match status" value="1"/>
</dbReference>
<dbReference type="Proteomes" id="UP000316270">
    <property type="component" value="Chromosome 15"/>
</dbReference>
<organism evidence="3 4">
    <name type="scientific">Venturia effusa</name>
    <dbReference type="NCBI Taxonomy" id="50376"/>
    <lineage>
        <taxon>Eukaryota</taxon>
        <taxon>Fungi</taxon>
        <taxon>Dikarya</taxon>
        <taxon>Ascomycota</taxon>
        <taxon>Pezizomycotina</taxon>
        <taxon>Dothideomycetes</taxon>
        <taxon>Pleosporomycetidae</taxon>
        <taxon>Venturiales</taxon>
        <taxon>Venturiaceae</taxon>
        <taxon>Venturia</taxon>
    </lineage>
</organism>
<protein>
    <recommendedName>
        <fullName evidence="2">FMN-dependent dehydrogenase domain-containing protein</fullName>
    </recommendedName>
</protein>
<evidence type="ECO:0000256" key="1">
    <source>
        <dbReference type="ARBA" id="ARBA00001917"/>
    </source>
</evidence>
<dbReference type="Pfam" id="PF01070">
    <property type="entry name" value="FMN_dh"/>
    <property type="match status" value="1"/>
</dbReference>
<accession>A0A517LLC4</accession>
<dbReference type="InterPro" id="IPR013785">
    <property type="entry name" value="Aldolase_TIM"/>
</dbReference>